<dbReference type="RefSeq" id="WP_014108839.1">
    <property type="nucleotide sequence ID" value="NC_016041.1"/>
</dbReference>
<dbReference type="Proteomes" id="UP000009282">
    <property type="component" value="Chromosome"/>
</dbReference>
<protein>
    <recommendedName>
        <fullName evidence="4">Lipoprotein</fullName>
    </recommendedName>
</protein>
<accession>G4QHH9</accession>
<proteinExistence type="predicted"/>
<sequence>MKVLVLLMLLTFGCIAKDDVQFNPSTLDDTKSIYWIDSKSNSAILYSRFKVFHNLRDLVSTTIATGNETAQASETLCSYDKLVFVDNNKDLIAVFPIKNNSIIHNGIIYAVPKQQLGKFTDFNQKRIAKGDEVLAKHLKMNINNYTEECL</sequence>
<dbReference type="AlphaFoldDB" id="G4QHH9"/>
<organism evidence="2 3">
    <name type="scientific">Glaciecola nitratireducens (strain JCM 12485 / KCTC 12276 / FR1064)</name>
    <dbReference type="NCBI Taxonomy" id="1085623"/>
    <lineage>
        <taxon>Bacteria</taxon>
        <taxon>Pseudomonadati</taxon>
        <taxon>Pseudomonadota</taxon>
        <taxon>Gammaproteobacteria</taxon>
        <taxon>Alteromonadales</taxon>
        <taxon>Alteromonadaceae</taxon>
        <taxon>Brumicola</taxon>
    </lineage>
</organism>
<feature type="chain" id="PRO_5005680384" description="Lipoprotein" evidence="1">
    <location>
        <begin position="17"/>
        <end position="150"/>
    </location>
</feature>
<reference evidence="2 3" key="1">
    <citation type="journal article" date="2011" name="J. Bacteriol.">
        <title>Complete genome sequence of seawater bacterium Glaciecola nitratireducens FR1064T.</title>
        <authorList>
            <person name="Bian F."/>
            <person name="Qin Q.L."/>
            <person name="Xie B.B."/>
            <person name="Shu Y.L."/>
            <person name="Zhang X.Y."/>
            <person name="Yu Y."/>
            <person name="Chen B."/>
            <person name="Chen X.L."/>
            <person name="Zhou B.C."/>
            <person name="Zhang Y.Z."/>
        </authorList>
    </citation>
    <scope>NUCLEOTIDE SEQUENCE [LARGE SCALE GENOMIC DNA]</scope>
    <source>
        <strain evidence="3">JCM 12485 / KCTC 12276 / FR1064</strain>
    </source>
</reference>
<dbReference type="eggNOG" id="ENOG502ZJN7">
    <property type="taxonomic scope" value="Bacteria"/>
</dbReference>
<keyword evidence="3" id="KW-1185">Reference proteome</keyword>
<gene>
    <name evidence="2" type="ordered locus">GNIT_1856</name>
</gene>
<feature type="signal peptide" evidence="1">
    <location>
        <begin position="1"/>
        <end position="16"/>
    </location>
</feature>
<keyword evidence="1" id="KW-0732">Signal</keyword>
<evidence type="ECO:0008006" key="4">
    <source>
        <dbReference type="Google" id="ProtNLM"/>
    </source>
</evidence>
<dbReference type="HOGENOM" id="CLU_1737954_0_0_6"/>
<dbReference type="EMBL" id="CP003060">
    <property type="protein sequence ID" value="AEP29965.1"/>
    <property type="molecule type" value="Genomic_DNA"/>
</dbReference>
<evidence type="ECO:0000313" key="2">
    <source>
        <dbReference type="EMBL" id="AEP29965.1"/>
    </source>
</evidence>
<evidence type="ECO:0000256" key="1">
    <source>
        <dbReference type="SAM" id="SignalP"/>
    </source>
</evidence>
<dbReference type="KEGG" id="gni:GNIT_1856"/>
<name>G4QHH9_GLANF</name>
<evidence type="ECO:0000313" key="3">
    <source>
        <dbReference type="Proteomes" id="UP000009282"/>
    </source>
</evidence>
<dbReference type="OrthoDB" id="6227741at2"/>